<dbReference type="Gene3D" id="3.40.50.300">
    <property type="entry name" value="P-loop containing nucleotide triphosphate hydrolases"/>
    <property type="match status" value="1"/>
</dbReference>
<dbReference type="PANTHER" id="PTHR43335:SF8">
    <property type="entry name" value="ABC TRANSPORTER, ATP-BINDING PROTEIN"/>
    <property type="match status" value="1"/>
</dbReference>
<evidence type="ECO:0000256" key="2">
    <source>
        <dbReference type="ARBA" id="ARBA00022448"/>
    </source>
</evidence>
<dbReference type="InterPro" id="IPR003593">
    <property type="entry name" value="AAA+_ATPase"/>
</dbReference>
<keyword evidence="2" id="KW-0813">Transport</keyword>
<feature type="domain" description="ABC transporter" evidence="5">
    <location>
        <begin position="5"/>
        <end position="232"/>
    </location>
</feature>
<dbReference type="SMART" id="SM00382">
    <property type="entry name" value="AAA"/>
    <property type="match status" value="1"/>
</dbReference>
<keyword evidence="4" id="KW-0067">ATP-binding</keyword>
<dbReference type="Proteomes" id="UP000002730">
    <property type="component" value="Chromosome"/>
</dbReference>
<name>D9SN90_CLOC7</name>
<dbReference type="KEGG" id="ccb:Clocel_4221"/>
<gene>
    <name evidence="6" type="ordered locus">Clocel_4221</name>
</gene>
<dbReference type="STRING" id="573061.Clocel_4221"/>
<reference evidence="6 7" key="1">
    <citation type="submission" date="2010-08" db="EMBL/GenBank/DDBJ databases">
        <title>Complete sequence of Clostridium cellulovorans 743B.</title>
        <authorList>
            <consortium name="US DOE Joint Genome Institute"/>
            <person name="Lucas S."/>
            <person name="Copeland A."/>
            <person name="Lapidus A."/>
            <person name="Cheng J.-F."/>
            <person name="Bruce D."/>
            <person name="Goodwin L."/>
            <person name="Pitluck S."/>
            <person name="Chertkov O."/>
            <person name="Detter J.C."/>
            <person name="Han C."/>
            <person name="Tapia R."/>
            <person name="Land M."/>
            <person name="Hauser L."/>
            <person name="Chang Y.-J."/>
            <person name="Jeffries C."/>
            <person name="Kyrpides N."/>
            <person name="Ivanova N."/>
            <person name="Mikhailova N."/>
            <person name="Hemme C.L."/>
            <person name="Woyke T."/>
        </authorList>
    </citation>
    <scope>NUCLEOTIDE SEQUENCE [LARGE SCALE GENOMIC DNA]</scope>
    <source>
        <strain evidence="7">ATCC 35296 / DSM 3052 / OCM 3 / 743B</strain>
    </source>
</reference>
<dbReference type="InterPro" id="IPR017871">
    <property type="entry name" value="ABC_transporter-like_CS"/>
</dbReference>
<dbReference type="SUPFAM" id="SSF52540">
    <property type="entry name" value="P-loop containing nucleoside triphosphate hydrolases"/>
    <property type="match status" value="1"/>
</dbReference>
<keyword evidence="7" id="KW-1185">Reference proteome</keyword>
<evidence type="ECO:0000259" key="5">
    <source>
        <dbReference type="PROSITE" id="PS50893"/>
    </source>
</evidence>
<proteinExistence type="inferred from homology"/>
<evidence type="ECO:0000256" key="4">
    <source>
        <dbReference type="ARBA" id="ARBA00022840"/>
    </source>
</evidence>
<dbReference type="eggNOG" id="COG1131">
    <property type="taxonomic scope" value="Bacteria"/>
</dbReference>
<sequence>MDTVLVTEQLTKYYGNEKVVNNVNMKILPGEIYGLVGKNGAGKTTIMKMVLSMVNTSKGMIKLFDSHSKNNINQHFRIGAMIENPAFYPYFTAKQNLEYYKIVKGLPKEVDVNEVISMVGLSDARDKKFKKFSLGMKQRLGLALALLGNPDLLILDEPINGLDPEGIKEIRDILIKQNKELGTTIFISSHILSELSQLATKYGFIDKGELIEEITAEQLEEKCTHYIEVKVSDAKRTSKVLEEKLKCTTYEIVDDRQIKIFNFNKNSNQINRILLENDIDVYSLEMNGISLEEYFLELIGRE</sequence>
<evidence type="ECO:0000256" key="1">
    <source>
        <dbReference type="ARBA" id="ARBA00005417"/>
    </source>
</evidence>
<dbReference type="AlphaFoldDB" id="D9SN90"/>
<dbReference type="PROSITE" id="PS50893">
    <property type="entry name" value="ABC_TRANSPORTER_2"/>
    <property type="match status" value="1"/>
</dbReference>
<organism evidence="6 7">
    <name type="scientific">Clostridium cellulovorans (strain ATCC 35296 / DSM 3052 / OCM 3 / 743B)</name>
    <dbReference type="NCBI Taxonomy" id="573061"/>
    <lineage>
        <taxon>Bacteria</taxon>
        <taxon>Bacillati</taxon>
        <taxon>Bacillota</taxon>
        <taxon>Clostridia</taxon>
        <taxon>Eubacteriales</taxon>
        <taxon>Clostridiaceae</taxon>
        <taxon>Clostridium</taxon>
    </lineage>
</organism>
<dbReference type="Pfam" id="PF00005">
    <property type="entry name" value="ABC_tran"/>
    <property type="match status" value="1"/>
</dbReference>
<dbReference type="PANTHER" id="PTHR43335">
    <property type="entry name" value="ABC TRANSPORTER, ATP-BINDING PROTEIN"/>
    <property type="match status" value="1"/>
</dbReference>
<evidence type="ECO:0000313" key="6">
    <source>
        <dbReference type="EMBL" id="ADL53882.1"/>
    </source>
</evidence>
<dbReference type="RefSeq" id="WP_010074235.1">
    <property type="nucleotide sequence ID" value="NC_014393.1"/>
</dbReference>
<evidence type="ECO:0000256" key="3">
    <source>
        <dbReference type="ARBA" id="ARBA00022741"/>
    </source>
</evidence>
<keyword evidence="3" id="KW-0547">Nucleotide-binding</keyword>
<protein>
    <submittedName>
        <fullName evidence="6">ABC transporter related</fullName>
    </submittedName>
</protein>
<dbReference type="OrthoDB" id="9809205at2"/>
<comment type="similarity">
    <text evidence="1">Belongs to the ABC transporter superfamily.</text>
</comment>
<accession>D9SN90</accession>
<dbReference type="GO" id="GO:0016887">
    <property type="term" value="F:ATP hydrolysis activity"/>
    <property type="evidence" value="ECO:0007669"/>
    <property type="project" value="InterPro"/>
</dbReference>
<evidence type="ECO:0000313" key="7">
    <source>
        <dbReference type="Proteomes" id="UP000002730"/>
    </source>
</evidence>
<dbReference type="HOGENOM" id="CLU_000604_1_2_9"/>
<dbReference type="PROSITE" id="PS00211">
    <property type="entry name" value="ABC_TRANSPORTER_1"/>
    <property type="match status" value="1"/>
</dbReference>
<dbReference type="EMBL" id="CP002160">
    <property type="protein sequence ID" value="ADL53882.1"/>
    <property type="molecule type" value="Genomic_DNA"/>
</dbReference>
<dbReference type="InterPro" id="IPR003439">
    <property type="entry name" value="ABC_transporter-like_ATP-bd"/>
</dbReference>
<dbReference type="GO" id="GO:0005524">
    <property type="term" value="F:ATP binding"/>
    <property type="evidence" value="ECO:0007669"/>
    <property type="project" value="UniProtKB-KW"/>
</dbReference>
<dbReference type="InterPro" id="IPR027417">
    <property type="entry name" value="P-loop_NTPase"/>
</dbReference>